<dbReference type="PANTHER" id="PTHR10778">
    <property type="entry name" value="SOLUTE CARRIER FAMILY 35 MEMBER B"/>
    <property type="match status" value="1"/>
</dbReference>
<feature type="region of interest" description="Disordered" evidence="7">
    <location>
        <begin position="1"/>
        <end position="45"/>
    </location>
</feature>
<gene>
    <name evidence="9" type="ORF">MSP1404_LOCUS11914</name>
</gene>
<feature type="transmembrane region" description="Helical" evidence="8">
    <location>
        <begin position="278"/>
        <end position="297"/>
    </location>
</feature>
<feature type="transmembrane region" description="Helical" evidence="8">
    <location>
        <begin position="92"/>
        <end position="115"/>
    </location>
</feature>
<accession>A0A7S0KZ30</accession>
<evidence type="ECO:0000313" key="9">
    <source>
        <dbReference type="EMBL" id="CAD8594509.1"/>
    </source>
</evidence>
<feature type="transmembrane region" description="Helical" evidence="8">
    <location>
        <begin position="247"/>
        <end position="266"/>
    </location>
</feature>
<dbReference type="GO" id="GO:0000139">
    <property type="term" value="C:Golgi membrane"/>
    <property type="evidence" value="ECO:0007669"/>
    <property type="project" value="TreeGrafter"/>
</dbReference>
<evidence type="ECO:0000256" key="5">
    <source>
        <dbReference type="ARBA" id="ARBA00022989"/>
    </source>
</evidence>
<proteinExistence type="inferred from homology"/>
<feature type="transmembrane region" description="Helical" evidence="8">
    <location>
        <begin position="61"/>
        <end position="80"/>
    </location>
</feature>
<dbReference type="EMBL" id="HBEV01015343">
    <property type="protein sequence ID" value="CAD8594509.1"/>
    <property type="molecule type" value="Transcribed_RNA"/>
</dbReference>
<evidence type="ECO:0000256" key="8">
    <source>
        <dbReference type="SAM" id="Phobius"/>
    </source>
</evidence>
<dbReference type="Pfam" id="PF08449">
    <property type="entry name" value="UAA"/>
    <property type="match status" value="1"/>
</dbReference>
<evidence type="ECO:0008006" key="10">
    <source>
        <dbReference type="Google" id="ProtNLM"/>
    </source>
</evidence>
<feature type="transmembrane region" description="Helical" evidence="8">
    <location>
        <begin position="181"/>
        <end position="199"/>
    </location>
</feature>
<dbReference type="PANTHER" id="PTHR10778:SF8">
    <property type="entry name" value="ADENOSINE 3'-PHOSPHO 5'-PHOSPHOSULFATE TRANSPORTER 2"/>
    <property type="match status" value="1"/>
</dbReference>
<keyword evidence="3" id="KW-0813">Transport</keyword>
<sequence>MSAEVNAKGYGGTDSSPALEPLLKSDAKEGVEPSGAGSDGSGPPKDDPGDVIFGLKLGFDGVFAVLALLTVVLISASCYFEEWMYKRLPNFNYFWTVACAELAVFTVASVAGAVATGTIAQPRRAPILKYLLQATVMAVYAAIAKIAYKYLNYATGTVLRSTKLVFVMAISVAWLGRRYSAWDYAAAVGMIISVACFGLGEAHADKGQDHTWGYVLSVLGLGLAALQTNMADNAMRDHGATSLENMLYVNGLGFWIVLVFAAVVDGEAAIDYMLHTENALTLLIARSLTFYLGAFAFTELTRHSGAAPATSVATARKALTVMLSFVAFPDDKPFSGWFLAGILTFIAAIGLELKSRIEKKRR</sequence>
<evidence type="ECO:0000256" key="7">
    <source>
        <dbReference type="SAM" id="MobiDB-lite"/>
    </source>
</evidence>
<comment type="subcellular location">
    <subcellularLocation>
        <location evidence="1">Membrane</location>
        <topology evidence="1">Multi-pass membrane protein</topology>
    </subcellularLocation>
</comment>
<comment type="similarity">
    <text evidence="2">Belongs to the nucleotide-sugar transporter family. UDP-galactose:UMP antiporter (TC 2.A.7.11) subfamily.</text>
</comment>
<dbReference type="GO" id="GO:0046964">
    <property type="term" value="F:3'-phosphoadenosine 5'-phosphosulfate transmembrane transporter activity"/>
    <property type="evidence" value="ECO:0007669"/>
    <property type="project" value="TreeGrafter"/>
</dbReference>
<feature type="transmembrane region" description="Helical" evidence="8">
    <location>
        <begin position="157"/>
        <end position="175"/>
    </location>
</feature>
<name>A0A7S0KZ30_MICPS</name>
<evidence type="ECO:0000256" key="3">
    <source>
        <dbReference type="ARBA" id="ARBA00022448"/>
    </source>
</evidence>
<reference evidence="9" key="1">
    <citation type="submission" date="2021-01" db="EMBL/GenBank/DDBJ databases">
        <authorList>
            <person name="Corre E."/>
            <person name="Pelletier E."/>
            <person name="Niang G."/>
            <person name="Scheremetjew M."/>
            <person name="Finn R."/>
            <person name="Kale V."/>
            <person name="Holt S."/>
            <person name="Cochrane G."/>
            <person name="Meng A."/>
            <person name="Brown T."/>
            <person name="Cohen L."/>
        </authorList>
    </citation>
    <scope>NUCLEOTIDE SEQUENCE</scope>
    <source>
        <strain evidence="9">CCMP494</strain>
    </source>
</reference>
<organism evidence="9">
    <name type="scientific">Micromonas pusilla</name>
    <name type="common">Picoplanktonic green alga</name>
    <name type="synonym">Chromulina pusilla</name>
    <dbReference type="NCBI Taxonomy" id="38833"/>
    <lineage>
        <taxon>Eukaryota</taxon>
        <taxon>Viridiplantae</taxon>
        <taxon>Chlorophyta</taxon>
        <taxon>Mamiellophyceae</taxon>
        <taxon>Mamiellales</taxon>
        <taxon>Mamiellaceae</taxon>
        <taxon>Micromonas</taxon>
    </lineage>
</organism>
<dbReference type="InterPro" id="IPR013657">
    <property type="entry name" value="SCL35B1-4/HUT1"/>
</dbReference>
<feature type="transmembrane region" description="Helical" evidence="8">
    <location>
        <begin position="334"/>
        <end position="353"/>
    </location>
</feature>
<keyword evidence="6 8" id="KW-0472">Membrane</keyword>
<evidence type="ECO:0000256" key="2">
    <source>
        <dbReference type="ARBA" id="ARBA00008349"/>
    </source>
</evidence>
<dbReference type="AlphaFoldDB" id="A0A7S0KZ30"/>
<dbReference type="GO" id="GO:0005789">
    <property type="term" value="C:endoplasmic reticulum membrane"/>
    <property type="evidence" value="ECO:0007669"/>
    <property type="project" value="TreeGrafter"/>
</dbReference>
<protein>
    <recommendedName>
        <fullName evidence="10">Drug/Metabolite transporter superfamily</fullName>
    </recommendedName>
</protein>
<evidence type="ECO:0000256" key="6">
    <source>
        <dbReference type="ARBA" id="ARBA00023136"/>
    </source>
</evidence>
<feature type="transmembrane region" description="Helical" evidence="8">
    <location>
        <begin position="211"/>
        <end position="227"/>
    </location>
</feature>
<keyword evidence="4 8" id="KW-0812">Transmembrane</keyword>
<evidence type="ECO:0000256" key="1">
    <source>
        <dbReference type="ARBA" id="ARBA00004141"/>
    </source>
</evidence>
<keyword evidence="5 8" id="KW-1133">Transmembrane helix</keyword>
<feature type="transmembrane region" description="Helical" evidence="8">
    <location>
        <begin position="127"/>
        <end position="148"/>
    </location>
</feature>
<evidence type="ECO:0000256" key="4">
    <source>
        <dbReference type="ARBA" id="ARBA00022692"/>
    </source>
</evidence>